<keyword evidence="9" id="KW-1185">Reference proteome</keyword>
<sequence>MSSLMGSIFKGAAATAPATTAASTLSILRMGSPALRLASRPWSKDDIVSGTTRGLVRDMTATMHSSEGVGLAAPQVGINKQLVIVHLPADSDLPNLQPVPLMVLFNPKLTVHRPQDKIAMSESCLSVPGLVGKVWRHRYVRVEYVDTEGNDRRLEASGFIAAMLQHEIDHLHAKLFIDHVKPGDLYFHDEFMQYGADDFVDEGTLHILQ</sequence>
<reference evidence="8 9" key="1">
    <citation type="journal article" date="2013" name="Genome Biol.">
        <title>Genome of Acanthamoeba castellanii highlights extensive lateral gene transfer and early evolution of tyrosine kinase signaling.</title>
        <authorList>
            <person name="Clarke M."/>
            <person name="Lohan A.J."/>
            <person name="Liu B."/>
            <person name="Lagkouvardos I."/>
            <person name="Roy S."/>
            <person name="Zafar N."/>
            <person name="Bertelli C."/>
            <person name="Schilde C."/>
            <person name="Kianianmomeni A."/>
            <person name="Burglin T.R."/>
            <person name="Frech C."/>
            <person name="Turcotte B."/>
            <person name="Kopec K.O."/>
            <person name="Synnott J.M."/>
            <person name="Choo C."/>
            <person name="Paponov I."/>
            <person name="Finkler A."/>
            <person name="Soon Heng Tan C."/>
            <person name="Hutchins A.P."/>
            <person name="Weinmeier T."/>
            <person name="Rattei T."/>
            <person name="Chu J.S."/>
            <person name="Gimenez G."/>
            <person name="Irimia M."/>
            <person name="Rigden D.J."/>
            <person name="Fitzpatrick D.A."/>
            <person name="Lorenzo-Morales J."/>
            <person name="Bateman A."/>
            <person name="Chiu C.H."/>
            <person name="Tang P."/>
            <person name="Hegemann P."/>
            <person name="Fromm H."/>
            <person name="Raoult D."/>
            <person name="Greub G."/>
            <person name="Miranda-Saavedra D."/>
            <person name="Chen N."/>
            <person name="Nash P."/>
            <person name="Ginger M.L."/>
            <person name="Horn M."/>
            <person name="Schaap P."/>
            <person name="Caler L."/>
            <person name="Loftus B."/>
        </authorList>
    </citation>
    <scope>NUCLEOTIDE SEQUENCE [LARGE SCALE GENOMIC DNA]</scope>
    <source>
        <strain evidence="8 9">Neff</strain>
    </source>
</reference>
<dbReference type="GO" id="GO:0006412">
    <property type="term" value="P:translation"/>
    <property type="evidence" value="ECO:0007669"/>
    <property type="project" value="UniProtKB-KW"/>
</dbReference>
<accession>L8HIU8</accession>
<dbReference type="InterPro" id="IPR036821">
    <property type="entry name" value="Peptide_deformylase_sf"/>
</dbReference>
<keyword evidence="5 7" id="KW-0648">Protein biosynthesis</keyword>
<evidence type="ECO:0000256" key="4">
    <source>
        <dbReference type="ARBA" id="ARBA00022801"/>
    </source>
</evidence>
<evidence type="ECO:0000256" key="6">
    <source>
        <dbReference type="ARBA" id="ARBA00037114"/>
    </source>
</evidence>
<dbReference type="VEuPathDB" id="AmoebaDB:ACA1_288530"/>
<dbReference type="STRING" id="1257118.L8HIU8"/>
<dbReference type="Pfam" id="PF01327">
    <property type="entry name" value="Pep_deformylase"/>
    <property type="match status" value="1"/>
</dbReference>
<keyword evidence="4 7" id="KW-0378">Hydrolase</keyword>
<dbReference type="GO" id="GO:0046872">
    <property type="term" value="F:metal ion binding"/>
    <property type="evidence" value="ECO:0007669"/>
    <property type="project" value="UniProtKB-KW"/>
</dbReference>
<dbReference type="PRINTS" id="PR01576">
    <property type="entry name" value="PDEFORMYLASE"/>
</dbReference>
<dbReference type="HAMAP" id="MF_00163">
    <property type="entry name" value="Pep_deformylase"/>
    <property type="match status" value="1"/>
</dbReference>
<dbReference type="NCBIfam" id="TIGR00079">
    <property type="entry name" value="pept_deformyl"/>
    <property type="match status" value="1"/>
</dbReference>
<dbReference type="GO" id="GO:0042586">
    <property type="term" value="F:peptide deformylase activity"/>
    <property type="evidence" value="ECO:0007669"/>
    <property type="project" value="UniProtKB-EC"/>
</dbReference>
<dbReference type="GeneID" id="14926175"/>
<gene>
    <name evidence="8" type="ORF">ACA1_288530</name>
</gene>
<dbReference type="OrthoDB" id="276063at2759"/>
<dbReference type="CDD" id="cd00487">
    <property type="entry name" value="Pep_deformylase"/>
    <property type="match status" value="1"/>
</dbReference>
<dbReference type="FunFam" id="3.90.45.10:FF:000003">
    <property type="entry name" value="Peptide deformylase"/>
    <property type="match status" value="1"/>
</dbReference>
<comment type="catalytic activity">
    <reaction evidence="7">
        <text>N-terminal N-formyl-L-methionyl-[peptide] + H2O = N-terminal L-methionyl-[peptide] + formate</text>
        <dbReference type="Rhea" id="RHEA:24420"/>
        <dbReference type="Rhea" id="RHEA-COMP:10639"/>
        <dbReference type="Rhea" id="RHEA-COMP:10640"/>
        <dbReference type="ChEBI" id="CHEBI:15377"/>
        <dbReference type="ChEBI" id="CHEBI:15740"/>
        <dbReference type="ChEBI" id="CHEBI:49298"/>
        <dbReference type="ChEBI" id="CHEBI:64731"/>
        <dbReference type="EC" id="3.5.1.88"/>
    </reaction>
</comment>
<dbReference type="Proteomes" id="UP000011083">
    <property type="component" value="Unassembled WGS sequence"/>
</dbReference>
<name>L8HIU8_ACACF</name>
<evidence type="ECO:0000313" key="9">
    <source>
        <dbReference type="Proteomes" id="UP000011083"/>
    </source>
</evidence>
<dbReference type="OMA" id="PSYEPIG"/>
<dbReference type="EMBL" id="KB007805">
    <property type="protein sequence ID" value="ELR25132.1"/>
    <property type="molecule type" value="Genomic_DNA"/>
</dbReference>
<dbReference type="PANTHER" id="PTHR10458">
    <property type="entry name" value="PEPTIDE DEFORMYLASE"/>
    <property type="match status" value="1"/>
</dbReference>
<keyword evidence="3 7" id="KW-0479">Metal-binding</keyword>
<evidence type="ECO:0000256" key="3">
    <source>
        <dbReference type="ARBA" id="ARBA00022723"/>
    </source>
</evidence>
<dbReference type="SUPFAM" id="SSF56420">
    <property type="entry name" value="Peptide deformylase"/>
    <property type="match status" value="1"/>
</dbReference>
<dbReference type="KEGG" id="acan:ACA1_288530"/>
<comment type="similarity">
    <text evidence="1 7">Belongs to the polypeptide deformylase family.</text>
</comment>
<comment type="function">
    <text evidence="6 7">Removes the formyl group from the N-terminal Met of newly synthesized proteins.</text>
</comment>
<evidence type="ECO:0000256" key="5">
    <source>
        <dbReference type="ARBA" id="ARBA00022917"/>
    </source>
</evidence>
<organism evidence="8 9">
    <name type="scientific">Acanthamoeba castellanii (strain ATCC 30010 / Neff)</name>
    <dbReference type="NCBI Taxonomy" id="1257118"/>
    <lineage>
        <taxon>Eukaryota</taxon>
        <taxon>Amoebozoa</taxon>
        <taxon>Discosea</taxon>
        <taxon>Longamoebia</taxon>
        <taxon>Centramoebida</taxon>
        <taxon>Acanthamoebidae</taxon>
        <taxon>Acanthamoeba</taxon>
    </lineage>
</organism>
<evidence type="ECO:0000256" key="7">
    <source>
        <dbReference type="RuleBase" id="RU362111"/>
    </source>
</evidence>
<dbReference type="PIRSF" id="PIRSF004749">
    <property type="entry name" value="Pep_def"/>
    <property type="match status" value="1"/>
</dbReference>
<dbReference type="PANTHER" id="PTHR10458:SF22">
    <property type="entry name" value="PEPTIDE DEFORMYLASE"/>
    <property type="match status" value="1"/>
</dbReference>
<proteinExistence type="inferred from homology"/>
<protein>
    <recommendedName>
        <fullName evidence="2 7">Peptide deformylase</fullName>
        <ecNumber evidence="2 7">3.5.1.88</ecNumber>
    </recommendedName>
</protein>
<dbReference type="GO" id="GO:0005739">
    <property type="term" value="C:mitochondrion"/>
    <property type="evidence" value="ECO:0007669"/>
    <property type="project" value="UniProtKB-ARBA"/>
</dbReference>
<dbReference type="AlphaFoldDB" id="L8HIU8"/>
<evidence type="ECO:0000256" key="1">
    <source>
        <dbReference type="ARBA" id="ARBA00010759"/>
    </source>
</evidence>
<dbReference type="InterPro" id="IPR023635">
    <property type="entry name" value="Peptide_deformylase"/>
</dbReference>
<dbReference type="RefSeq" id="XP_004367887.1">
    <property type="nucleotide sequence ID" value="XM_004367830.1"/>
</dbReference>
<dbReference type="Gene3D" id="3.90.45.10">
    <property type="entry name" value="Peptide deformylase"/>
    <property type="match status" value="1"/>
</dbReference>
<dbReference type="NCBIfam" id="NF001159">
    <property type="entry name" value="PRK00150.1-3"/>
    <property type="match status" value="1"/>
</dbReference>
<evidence type="ECO:0000313" key="8">
    <source>
        <dbReference type="EMBL" id="ELR25132.1"/>
    </source>
</evidence>
<dbReference type="EC" id="3.5.1.88" evidence="2 7"/>
<evidence type="ECO:0000256" key="2">
    <source>
        <dbReference type="ARBA" id="ARBA00012175"/>
    </source>
</evidence>